<dbReference type="PROSITE" id="PS50965">
    <property type="entry name" value="NERD"/>
    <property type="match status" value="1"/>
</dbReference>
<protein>
    <submittedName>
        <fullName evidence="2">NERD domain-containing protein</fullName>
    </submittedName>
</protein>
<evidence type="ECO:0000313" key="3">
    <source>
        <dbReference type="Proteomes" id="UP000237632"/>
    </source>
</evidence>
<dbReference type="Proteomes" id="UP000237632">
    <property type="component" value="Unassembled WGS sequence"/>
</dbReference>
<evidence type="ECO:0000313" key="2">
    <source>
        <dbReference type="EMBL" id="PRH39027.1"/>
    </source>
</evidence>
<organism evidence="2 3">
    <name type="scientific">Burkholderia vietnamiensis</name>
    <dbReference type="NCBI Taxonomy" id="60552"/>
    <lineage>
        <taxon>Bacteria</taxon>
        <taxon>Pseudomonadati</taxon>
        <taxon>Pseudomonadota</taxon>
        <taxon>Betaproteobacteria</taxon>
        <taxon>Burkholderiales</taxon>
        <taxon>Burkholderiaceae</taxon>
        <taxon>Burkholderia</taxon>
        <taxon>Burkholderia cepacia complex</taxon>
    </lineage>
</organism>
<name>A0AA45BAR5_BURVI</name>
<accession>A0AA45BAR5</accession>
<feature type="domain" description="NERD" evidence="1">
    <location>
        <begin position="15"/>
        <end position="141"/>
    </location>
</feature>
<gene>
    <name evidence="2" type="ORF">C6T65_28625</name>
</gene>
<evidence type="ECO:0000259" key="1">
    <source>
        <dbReference type="PROSITE" id="PS50965"/>
    </source>
</evidence>
<dbReference type="EMBL" id="PVHK01000217">
    <property type="protein sequence ID" value="PRH39027.1"/>
    <property type="molecule type" value="Genomic_DNA"/>
</dbReference>
<dbReference type="Pfam" id="PF08378">
    <property type="entry name" value="NERD"/>
    <property type="match status" value="1"/>
</dbReference>
<comment type="caution">
    <text evidence="2">The sequence shown here is derived from an EMBL/GenBank/DDBJ whole genome shotgun (WGS) entry which is preliminary data.</text>
</comment>
<proteinExistence type="predicted"/>
<dbReference type="InterPro" id="IPR011528">
    <property type="entry name" value="NERD"/>
</dbReference>
<dbReference type="AlphaFoldDB" id="A0AA45BAR5"/>
<reference evidence="2 3" key="1">
    <citation type="submission" date="2018-03" db="EMBL/GenBank/DDBJ databases">
        <authorList>
            <person name="Nguyen K."/>
            <person name="Fouts D."/>
            <person name="Sutton G."/>
        </authorList>
    </citation>
    <scope>NUCLEOTIDE SEQUENCE [LARGE SCALE GENOMIC DNA]</scope>
    <source>
        <strain evidence="2 3">AU3578</strain>
    </source>
</reference>
<sequence length="209" mass="23024">MAKSPPPRKTYARASGDAGEARVLTELQSVLPWLCGDDYYVHPSPVLLHHAPGTAFPTAEVDHLAITPFGIFVIETKHWSGRIERGADANTVRCHLPDGKVDERRSPLAQNRAKVAFLRAMLPAVWDVHGVGVFANGACTVAPSLPLSLIRVNDLAHWLRTKKEEHERAHKPAISVQQALAAIRKLSIDDPNGIELRKHQLRVSQQSRG</sequence>